<gene>
    <name evidence="2" type="ORF">IHE71_18855</name>
</gene>
<accession>A0ABR9N272</accession>
<feature type="domain" description="Microcin J25-processing protein McjB C-terminal" evidence="1">
    <location>
        <begin position="17"/>
        <end position="56"/>
    </location>
</feature>
<organism evidence="2 3">
    <name type="scientific">Myceligenerans pegani</name>
    <dbReference type="NCBI Taxonomy" id="2776917"/>
    <lineage>
        <taxon>Bacteria</taxon>
        <taxon>Bacillati</taxon>
        <taxon>Actinomycetota</taxon>
        <taxon>Actinomycetes</taxon>
        <taxon>Micrococcales</taxon>
        <taxon>Promicromonosporaceae</taxon>
        <taxon>Myceligenerans</taxon>
    </lineage>
</organism>
<dbReference type="Pfam" id="PF13471">
    <property type="entry name" value="Transglut_core3"/>
    <property type="match status" value="1"/>
</dbReference>
<protein>
    <submittedName>
        <fullName evidence="2">Lasso peptide biosynthesis B2 protein</fullName>
    </submittedName>
</protein>
<evidence type="ECO:0000313" key="3">
    <source>
        <dbReference type="Proteomes" id="UP000625527"/>
    </source>
</evidence>
<dbReference type="Proteomes" id="UP000625527">
    <property type="component" value="Unassembled WGS sequence"/>
</dbReference>
<dbReference type="EMBL" id="JADAQT010000105">
    <property type="protein sequence ID" value="MBE1877753.1"/>
    <property type="molecule type" value="Genomic_DNA"/>
</dbReference>
<keyword evidence="3" id="KW-1185">Reference proteome</keyword>
<reference evidence="2 3" key="1">
    <citation type="submission" date="2020-10" db="EMBL/GenBank/DDBJ databases">
        <title>Myceligenerans pegani sp. nov., an endophytic actinomycete isolated from Peganum harmala L. in Xinjiang, China.</title>
        <authorList>
            <person name="Xin L."/>
        </authorList>
    </citation>
    <scope>NUCLEOTIDE SEQUENCE [LARGE SCALE GENOMIC DNA]</scope>
    <source>
        <strain evidence="2 3">TRM65318</strain>
    </source>
</reference>
<sequence>MFGTEEADLEPPALSAPPAWCHGVAPAPVQFHAWIEVDGSPIAEPPSTSSFTPLLTI</sequence>
<proteinExistence type="predicted"/>
<dbReference type="InterPro" id="IPR032708">
    <property type="entry name" value="McjB_C"/>
</dbReference>
<name>A0ABR9N272_9MICO</name>
<evidence type="ECO:0000313" key="2">
    <source>
        <dbReference type="EMBL" id="MBE1877753.1"/>
    </source>
</evidence>
<evidence type="ECO:0000259" key="1">
    <source>
        <dbReference type="Pfam" id="PF13471"/>
    </source>
</evidence>
<dbReference type="InterPro" id="IPR053521">
    <property type="entry name" value="McjB-like"/>
</dbReference>
<comment type="caution">
    <text evidence="2">The sequence shown here is derived from an EMBL/GenBank/DDBJ whole genome shotgun (WGS) entry which is preliminary data.</text>
</comment>
<dbReference type="RefSeq" id="WP_192864300.1">
    <property type="nucleotide sequence ID" value="NZ_JADAQT010000105.1"/>
</dbReference>
<dbReference type="NCBIfam" id="NF033537">
    <property type="entry name" value="lasso_biosyn_B2"/>
    <property type="match status" value="1"/>
</dbReference>